<organism evidence="9 10">
    <name type="scientific">Naumovozyma castellii</name>
    <name type="common">Yeast</name>
    <name type="synonym">Saccharomyces castellii</name>
    <dbReference type="NCBI Taxonomy" id="27288"/>
    <lineage>
        <taxon>Eukaryota</taxon>
        <taxon>Fungi</taxon>
        <taxon>Dikarya</taxon>
        <taxon>Ascomycota</taxon>
        <taxon>Saccharomycotina</taxon>
        <taxon>Saccharomycetes</taxon>
        <taxon>Saccharomycetales</taxon>
        <taxon>Saccharomycetaceae</taxon>
        <taxon>Naumovozyma</taxon>
    </lineage>
</organism>
<dbReference type="GO" id="GO:0005732">
    <property type="term" value="C:sno(s)RNA-containing ribonucleoprotein complex"/>
    <property type="evidence" value="ECO:0007669"/>
    <property type="project" value="UniProtKB-UniRule"/>
</dbReference>
<dbReference type="PIRSF" id="PIRSF017300">
    <property type="entry name" value="snoRNP_Mpp10"/>
    <property type="match status" value="1"/>
</dbReference>
<comment type="similarity">
    <text evidence="6 7">Belongs to the MPP10 family.</text>
</comment>
<accession>G0VE76</accession>
<dbReference type="InterPro" id="IPR012173">
    <property type="entry name" value="Mpp10"/>
</dbReference>
<dbReference type="GO" id="GO:0000447">
    <property type="term" value="P:endonucleolytic cleavage in ITS1 to separate SSU-rRNA from 5.8S rRNA and LSU-rRNA from tricistronic rRNA transcript (SSU-rRNA, 5.8S rRNA, LSU-rRNA)"/>
    <property type="evidence" value="ECO:0007669"/>
    <property type="project" value="EnsemblFungi"/>
</dbReference>
<keyword evidence="3 7" id="KW-0698">rRNA processing</keyword>
<feature type="region of interest" description="Disordered" evidence="8">
    <location>
        <begin position="239"/>
        <end position="258"/>
    </location>
</feature>
<feature type="region of interest" description="Disordered" evidence="8">
    <location>
        <begin position="87"/>
        <end position="214"/>
    </location>
</feature>
<dbReference type="STRING" id="1064592.G0VE76"/>
<dbReference type="GO" id="GO:0000472">
    <property type="term" value="P:endonucleolytic cleavage to generate mature 5'-end of SSU-rRNA from (SSU-rRNA, 5.8S rRNA, LSU-rRNA)"/>
    <property type="evidence" value="ECO:0007669"/>
    <property type="project" value="EnsemblFungi"/>
</dbReference>
<proteinExistence type="inferred from homology"/>
<dbReference type="GO" id="GO:0032040">
    <property type="term" value="C:small-subunit processome"/>
    <property type="evidence" value="ECO:0007669"/>
    <property type="project" value="EnsemblFungi"/>
</dbReference>
<sequence>MSTFIDTIKETSLDIISKEASEPLGLVKNYMDLVLKKYKESSNTKTAIDEISVDGLDANQVWWQTKMVVDSTQVDLMNDIQEMKAIMNPKNEGITDDSDGDSIEEKQSEESEDEGSDVELNEEEEEEEENEEDVIDADLQISSESNDEAFPESAPKSDLDDDSNEGTSPEIDSANGVDDAFFNLEEFNKQTLAQEAANPDELDHNGEDGDEDIDYFADIPSEEDEEAIYYDDFFDKPTEKKRLTHSKDDDLRELDDEDYDSAMNSAKLDLFEEDNYEQDNAETELEGEQVGQSKLSTFEKQQLEIQKQIEKLEDEAIAEKKWALKGEVKAKDRPEDALLTEDLEFERTAKPVPVITAEITESLEDMIRRRIQDEKFDDLAKRTINDLSERQRKPKFELSDAKSSKSLAELYENDYNGIPDDSEISEELQKAHEEITEMFTNLNYKLDALSSAHFVPRPAQKALEVRVESAAVTMEDAQPLTMSSASTLAPQEIYKVGKSDNQNEIRLKNGTLLSKDELTREDKNRLRRAMKRRRSKKQSSDSVQPSKKNKRNDVIETLSKAKNLTVINQKGEKHDVKGNVKRGETSNKGGNVKL</sequence>
<feature type="compositionally biased region" description="Basic and acidic residues" evidence="8">
    <location>
        <begin position="239"/>
        <end position="250"/>
    </location>
</feature>
<keyword evidence="10" id="KW-1185">Reference proteome</keyword>
<dbReference type="GO" id="GO:0034457">
    <property type="term" value="C:Mpp10 complex"/>
    <property type="evidence" value="ECO:0007669"/>
    <property type="project" value="UniProtKB-UniRule"/>
</dbReference>
<dbReference type="OrthoDB" id="445326at2759"/>
<dbReference type="GeneID" id="96903473"/>
<evidence type="ECO:0000256" key="7">
    <source>
        <dbReference type="PIRNR" id="PIRNR017300"/>
    </source>
</evidence>
<feature type="compositionally biased region" description="Basic and acidic residues" evidence="8">
    <location>
        <begin position="570"/>
        <end position="585"/>
    </location>
</feature>
<comment type="function">
    <text evidence="7">Involved in nucleolar processing of pre-18S ribosomal RNA.</text>
</comment>
<keyword evidence="4 7" id="KW-0539">Nucleus</keyword>
<reference evidence="9 10" key="1">
    <citation type="journal article" date="2011" name="Proc. Natl. Acad. Sci. U.S.A.">
        <title>Evolutionary erosion of yeast sex chromosomes by mating-type switching accidents.</title>
        <authorList>
            <person name="Gordon J.L."/>
            <person name="Armisen D."/>
            <person name="Proux-Wera E."/>
            <person name="Oheigeartaigh S.S."/>
            <person name="Byrne K.P."/>
            <person name="Wolfe K.H."/>
        </authorList>
    </citation>
    <scope>NUCLEOTIDE SEQUENCE [LARGE SCALE GENOMIC DNA]</scope>
    <source>
        <strain evidence="10">ATCC 76901 / BCRC 22586 / CBS 4309 / NBRC 1992 / NRRL Y-12630</strain>
    </source>
</reference>
<keyword evidence="5 7" id="KW-0687">Ribonucleoprotein</keyword>
<evidence type="ECO:0000313" key="9">
    <source>
        <dbReference type="EMBL" id="CCC69867.1"/>
    </source>
</evidence>
<evidence type="ECO:0000313" key="10">
    <source>
        <dbReference type="Proteomes" id="UP000001640"/>
    </source>
</evidence>
<dbReference type="InParanoid" id="G0VE76"/>
<evidence type="ECO:0000256" key="4">
    <source>
        <dbReference type="ARBA" id="ARBA00023242"/>
    </source>
</evidence>
<dbReference type="HOGENOM" id="CLU_011271_1_0_1"/>
<comment type="subcellular location">
    <subcellularLocation>
        <location evidence="1 7">Nucleus</location>
        <location evidence="1 7">Nucleolus</location>
    </subcellularLocation>
</comment>
<dbReference type="KEGG" id="ncs:NCAS_0D02860"/>
<reference key="2">
    <citation type="submission" date="2011-08" db="EMBL/GenBank/DDBJ databases">
        <title>Genome sequence of Naumovozyma castellii.</title>
        <authorList>
            <person name="Gordon J.L."/>
            <person name="Armisen D."/>
            <person name="Proux-Wera E."/>
            <person name="OhEigeartaigh S.S."/>
            <person name="Byrne K.P."/>
            <person name="Wolfe K.H."/>
        </authorList>
    </citation>
    <scope>NUCLEOTIDE SEQUENCE</scope>
    <source>
        <strain>Type strain:CBS 4309</strain>
    </source>
</reference>
<evidence type="ECO:0000256" key="1">
    <source>
        <dbReference type="ARBA" id="ARBA00004604"/>
    </source>
</evidence>
<evidence type="ECO:0000256" key="5">
    <source>
        <dbReference type="ARBA" id="ARBA00023274"/>
    </source>
</evidence>
<dbReference type="AlphaFoldDB" id="G0VE76"/>
<dbReference type="RefSeq" id="XP_003676228.1">
    <property type="nucleotide sequence ID" value="XM_003676180.1"/>
</dbReference>
<feature type="compositionally biased region" description="Acidic residues" evidence="8">
    <location>
        <begin position="110"/>
        <end position="136"/>
    </location>
</feature>
<evidence type="ECO:0000256" key="2">
    <source>
        <dbReference type="ARBA" id="ARBA00022517"/>
    </source>
</evidence>
<dbReference type="eggNOG" id="KOG2600">
    <property type="taxonomic scope" value="Eukaryota"/>
</dbReference>
<dbReference type="PANTHER" id="PTHR17039">
    <property type="entry name" value="U3 SMALL NUCLEOLAR RIBONUCLEOPROTEIN PROTEIN MPP10"/>
    <property type="match status" value="1"/>
</dbReference>
<dbReference type="FunCoup" id="G0VE76">
    <property type="interactions" value="1054"/>
</dbReference>
<dbReference type="Pfam" id="PF04006">
    <property type="entry name" value="Mpp10"/>
    <property type="match status" value="1"/>
</dbReference>
<evidence type="ECO:0000256" key="3">
    <source>
        <dbReference type="ARBA" id="ARBA00022552"/>
    </source>
</evidence>
<dbReference type="PANTHER" id="PTHR17039:SF0">
    <property type="entry name" value="U3 SMALL NUCLEOLAR RIBONUCLEOPROTEIN PROTEIN MPP10"/>
    <property type="match status" value="1"/>
</dbReference>
<dbReference type="Proteomes" id="UP000001640">
    <property type="component" value="Chromosome 4"/>
</dbReference>
<gene>
    <name evidence="9" type="primary">NCAS0D02860</name>
    <name evidence="9" type="ordered locus">NCAS_0D02860</name>
</gene>
<feature type="compositionally biased region" description="Basic residues" evidence="8">
    <location>
        <begin position="525"/>
        <end position="537"/>
    </location>
</feature>
<name>G0VE76_NAUCA</name>
<dbReference type="EMBL" id="HE576755">
    <property type="protein sequence ID" value="CCC69867.1"/>
    <property type="molecule type" value="Genomic_DNA"/>
</dbReference>
<feature type="region of interest" description="Disordered" evidence="8">
    <location>
        <begin position="516"/>
        <end position="594"/>
    </location>
</feature>
<dbReference type="OMA" id="HFAEDFG"/>
<evidence type="ECO:0000256" key="8">
    <source>
        <dbReference type="SAM" id="MobiDB-lite"/>
    </source>
</evidence>
<dbReference type="GO" id="GO:0042802">
    <property type="term" value="F:identical protein binding"/>
    <property type="evidence" value="ECO:0007669"/>
    <property type="project" value="EnsemblFungi"/>
</dbReference>
<protein>
    <recommendedName>
        <fullName evidence="7">U3 small nucleolar ribonucleoprotein protein MPP10</fullName>
    </recommendedName>
</protein>
<dbReference type="GO" id="GO:0000480">
    <property type="term" value="P:endonucleolytic cleavage in 5'-ETS of tricistronic rRNA transcript (SSU-rRNA, 5.8S rRNA, LSU-rRNA)"/>
    <property type="evidence" value="ECO:0007669"/>
    <property type="project" value="EnsemblFungi"/>
</dbReference>
<keyword evidence="2 7" id="KW-0690">Ribosome biogenesis</keyword>
<evidence type="ECO:0000256" key="6">
    <source>
        <dbReference type="ARBA" id="ARBA00029455"/>
    </source>
</evidence>